<feature type="region of interest" description="Disordered" evidence="1">
    <location>
        <begin position="272"/>
        <end position="321"/>
    </location>
</feature>
<comment type="caution">
    <text evidence="3">The sequence shown here is derived from an EMBL/GenBank/DDBJ whole genome shotgun (WGS) entry which is preliminary data.</text>
</comment>
<feature type="transmembrane region" description="Helical" evidence="2">
    <location>
        <begin position="241"/>
        <end position="264"/>
    </location>
</feature>
<evidence type="ECO:0000256" key="1">
    <source>
        <dbReference type="SAM" id="MobiDB-lite"/>
    </source>
</evidence>
<protein>
    <submittedName>
        <fullName evidence="3">Uncharacterized protein</fullName>
    </submittedName>
</protein>
<dbReference type="EMBL" id="JACGCI010000002">
    <property type="protein sequence ID" value="KAF6765457.1"/>
    <property type="molecule type" value="Genomic_DNA"/>
</dbReference>
<dbReference type="Proteomes" id="UP000521943">
    <property type="component" value="Unassembled WGS sequence"/>
</dbReference>
<evidence type="ECO:0000256" key="2">
    <source>
        <dbReference type="SAM" id="Phobius"/>
    </source>
</evidence>
<proteinExistence type="predicted"/>
<reference evidence="3 4" key="1">
    <citation type="submission" date="2020-07" db="EMBL/GenBank/DDBJ databases">
        <title>Comparative genomics of pyrophilous fungi reveals a link between fire events and developmental genes.</title>
        <authorList>
            <consortium name="DOE Joint Genome Institute"/>
            <person name="Steindorff A.S."/>
            <person name="Carver A."/>
            <person name="Calhoun S."/>
            <person name="Stillman K."/>
            <person name="Liu H."/>
            <person name="Lipzen A."/>
            <person name="Pangilinan J."/>
            <person name="Labutti K."/>
            <person name="Bruns T.D."/>
            <person name="Grigoriev I.V."/>
        </authorList>
    </citation>
    <scope>NUCLEOTIDE SEQUENCE [LARGE SCALE GENOMIC DNA]</scope>
    <source>
        <strain evidence="3 4">CBS 144469</strain>
    </source>
</reference>
<name>A0A8H6IJH7_9AGAR</name>
<feature type="compositionally biased region" description="Polar residues" evidence="1">
    <location>
        <begin position="299"/>
        <end position="321"/>
    </location>
</feature>
<evidence type="ECO:0000313" key="3">
    <source>
        <dbReference type="EMBL" id="KAF6765457.1"/>
    </source>
</evidence>
<evidence type="ECO:0000313" key="4">
    <source>
        <dbReference type="Proteomes" id="UP000521943"/>
    </source>
</evidence>
<accession>A0A8H6IJH7</accession>
<dbReference type="OrthoDB" id="3062515at2759"/>
<gene>
    <name evidence="3" type="ORF">DFP72DRAFT_1162400</name>
</gene>
<keyword evidence="2" id="KW-1133">Transmembrane helix</keyword>
<dbReference type="Gene3D" id="2.60.120.260">
    <property type="entry name" value="Galactose-binding domain-like"/>
    <property type="match status" value="1"/>
</dbReference>
<organism evidence="3 4">
    <name type="scientific">Ephemerocybe angulata</name>
    <dbReference type="NCBI Taxonomy" id="980116"/>
    <lineage>
        <taxon>Eukaryota</taxon>
        <taxon>Fungi</taxon>
        <taxon>Dikarya</taxon>
        <taxon>Basidiomycota</taxon>
        <taxon>Agaricomycotina</taxon>
        <taxon>Agaricomycetes</taxon>
        <taxon>Agaricomycetidae</taxon>
        <taxon>Agaricales</taxon>
        <taxon>Agaricineae</taxon>
        <taxon>Psathyrellaceae</taxon>
        <taxon>Ephemerocybe</taxon>
    </lineage>
</organism>
<sequence length="321" mass="34365">MATKIAIPIAPLPVTNRRSLTDADTRLVGAFQTSASWIWTFEDNPRVTNSAEFEQRAFRKTYTAPKSRGTPSNVTIVIAADDFYAMYIDGAQVQAADPTHDWRAIVAYSVPLPALDGDDNTSFVLAIRVGNNAGSAGLRVIAQVNYPDASPSDIFYTGEDGTWLGERAFQEHWEQPWFEPTSTESNWRPAVLYPSSAHDPGALNMWQKEVVELGRLGAGNGTLGCQDGGGKGKIDLSKGGFAGALVGSIILALALGALGAWLVMRKKVQEARSSSNNSEPAAVSYTSQAYQPPAPTFYQAPSTATSTQPGNTPSVPYSQSS</sequence>
<dbReference type="AlphaFoldDB" id="A0A8H6IJH7"/>
<feature type="compositionally biased region" description="Polar residues" evidence="1">
    <location>
        <begin position="272"/>
        <end position="290"/>
    </location>
</feature>
<keyword evidence="2" id="KW-0812">Transmembrane</keyword>
<keyword evidence="4" id="KW-1185">Reference proteome</keyword>
<keyword evidence="2" id="KW-0472">Membrane</keyword>